<dbReference type="InterPro" id="IPR004360">
    <property type="entry name" value="Glyas_Fos-R_dOase_dom"/>
</dbReference>
<sequence>MLQSIPALPVGDIKKSIGFYCDKLGFTLVHHEDGFAVLMCNEVRIHLWEASDEGWRSRSNDSPVCTGAESFIAGTASCRIEVEGIDELYQHIKPLGILHPNTSLKDQWWDERDFAVIDPDNNLISFFRARLLNKRYERPLLYLFYFEWFCPLH</sequence>
<dbReference type="Gene3D" id="3.10.180.10">
    <property type="entry name" value="2,3-Dihydroxybiphenyl 1,2-Dioxygenase, domain 1"/>
    <property type="match status" value="1"/>
</dbReference>
<evidence type="ECO:0000256" key="3">
    <source>
        <dbReference type="ARBA" id="ARBA00023251"/>
    </source>
</evidence>
<evidence type="ECO:0000256" key="1">
    <source>
        <dbReference type="ARBA" id="ARBA00011051"/>
    </source>
</evidence>
<name>M1XIP4_STAAU</name>
<protein>
    <recommendedName>
        <fullName evidence="2">Bleomycin resistance protein</fullName>
    </recommendedName>
</protein>
<comment type="similarity">
    <text evidence="1">Belongs to the bleomycin resistance protein family.</text>
</comment>
<dbReference type="PROSITE" id="PS51819">
    <property type="entry name" value="VOC"/>
    <property type="match status" value="1"/>
</dbReference>
<dbReference type="NCBIfam" id="NF000027">
    <property type="entry name" value="156720500_bleO"/>
    <property type="match status" value="1"/>
</dbReference>
<feature type="domain" description="VOC" evidence="4">
    <location>
        <begin position="1"/>
        <end position="129"/>
    </location>
</feature>
<dbReference type="InterPro" id="IPR037523">
    <property type="entry name" value="VOC_core"/>
</dbReference>
<dbReference type="SUPFAM" id="SSF54593">
    <property type="entry name" value="Glyoxalase/Bleomycin resistance protein/Dihydroxybiphenyl dioxygenase"/>
    <property type="match status" value="1"/>
</dbReference>
<dbReference type="Pfam" id="PF00903">
    <property type="entry name" value="Glyoxalase"/>
    <property type="match status" value="1"/>
</dbReference>
<dbReference type="InterPro" id="IPR029068">
    <property type="entry name" value="Glyas_Bleomycin-R_OHBP_Dase"/>
</dbReference>
<dbReference type="EMBL" id="HF569111">
    <property type="protein sequence ID" value="CCP89775.1"/>
    <property type="molecule type" value="Genomic_DNA"/>
</dbReference>
<evidence type="ECO:0000259" key="4">
    <source>
        <dbReference type="PROSITE" id="PS51819"/>
    </source>
</evidence>
<dbReference type="AlphaFoldDB" id="M1XIP4"/>
<proteinExistence type="inferred from homology"/>
<keyword evidence="3" id="KW-0046">Antibiotic resistance</keyword>
<accession>M1XIP4</accession>
<dbReference type="PRINTS" id="PR00311">
    <property type="entry name" value="BLEOMYCINRST"/>
</dbReference>
<reference evidence="5" key="1">
    <citation type="submission" date="2012-12" db="EMBL/GenBank/DDBJ databases">
        <authorList>
            <person name="Hill-Cawthorne G."/>
        </authorList>
    </citation>
    <scope>NUCLEOTIDE SEQUENCE</scope>
    <source>
        <strain evidence="5">CMFT489</strain>
    </source>
</reference>
<dbReference type="InterPro" id="IPR000335">
    <property type="entry name" value="Bleomycin-R"/>
</dbReference>
<reference evidence="5" key="2">
    <citation type="journal article" date="2014" name="PLoS ONE">
        <title>Recombinations in Staphylococcal Cassette Chromosome mec Elements Compromise the Molecular Detection of Methicillin Resistance in Staphylococcus aureus.</title>
        <authorList>
            <person name="Hill-Cawthorne G.A."/>
            <person name="Hudson L.O."/>
            <person name="El Ghany M.F."/>
            <person name="Piepenburg O."/>
            <person name="Nair M."/>
            <person name="Dodgson A."/>
            <person name="Forrest M.S."/>
            <person name="Clark T.G."/>
            <person name="Pain A."/>
        </authorList>
    </citation>
    <scope>NUCLEOTIDE SEQUENCE</scope>
    <source>
        <strain evidence="5">CMFT489</strain>
    </source>
</reference>
<evidence type="ECO:0000313" key="5">
    <source>
        <dbReference type="EMBL" id="CCP89775.1"/>
    </source>
</evidence>
<organism evidence="5">
    <name type="scientific">Staphylococcus aureus</name>
    <dbReference type="NCBI Taxonomy" id="1280"/>
    <lineage>
        <taxon>Bacteria</taxon>
        <taxon>Bacillati</taxon>
        <taxon>Bacillota</taxon>
        <taxon>Bacilli</taxon>
        <taxon>Bacillales</taxon>
        <taxon>Staphylococcaceae</taxon>
        <taxon>Staphylococcus</taxon>
    </lineage>
</organism>
<gene>
    <name evidence="5" type="primary">ble</name>
</gene>
<dbReference type="CDD" id="cd08349">
    <property type="entry name" value="BLMA_like"/>
    <property type="match status" value="1"/>
</dbReference>
<evidence type="ECO:0000256" key="2">
    <source>
        <dbReference type="ARBA" id="ARBA00021572"/>
    </source>
</evidence>
<dbReference type="GO" id="GO:0046677">
    <property type="term" value="P:response to antibiotic"/>
    <property type="evidence" value="ECO:0007669"/>
    <property type="project" value="UniProtKB-KW"/>
</dbReference>